<organism evidence="1 2">
    <name type="scientific">Linderina macrospora</name>
    <dbReference type="NCBI Taxonomy" id="4868"/>
    <lineage>
        <taxon>Eukaryota</taxon>
        <taxon>Fungi</taxon>
        <taxon>Fungi incertae sedis</taxon>
        <taxon>Zoopagomycota</taxon>
        <taxon>Kickxellomycotina</taxon>
        <taxon>Kickxellomycetes</taxon>
        <taxon>Kickxellales</taxon>
        <taxon>Kickxellaceae</taxon>
        <taxon>Linderina</taxon>
    </lineage>
</organism>
<gene>
    <name evidence="1" type="ORF">FBU59_004224</name>
</gene>
<evidence type="ECO:0000313" key="1">
    <source>
        <dbReference type="EMBL" id="KAJ1939132.1"/>
    </source>
</evidence>
<proteinExistence type="predicted"/>
<accession>A0ACC1J6A4</accession>
<evidence type="ECO:0000313" key="2">
    <source>
        <dbReference type="Proteomes" id="UP001150603"/>
    </source>
</evidence>
<name>A0ACC1J6A4_9FUNG</name>
<keyword evidence="2" id="KW-1185">Reference proteome</keyword>
<protein>
    <submittedName>
        <fullName evidence="1">Uncharacterized protein</fullName>
    </submittedName>
</protein>
<dbReference type="EMBL" id="JANBPW010002946">
    <property type="protein sequence ID" value="KAJ1939132.1"/>
    <property type="molecule type" value="Genomic_DNA"/>
</dbReference>
<reference evidence="1" key="1">
    <citation type="submission" date="2022-07" db="EMBL/GenBank/DDBJ databases">
        <title>Phylogenomic reconstructions and comparative analyses of Kickxellomycotina fungi.</title>
        <authorList>
            <person name="Reynolds N.K."/>
            <person name="Stajich J.E."/>
            <person name="Barry K."/>
            <person name="Grigoriev I.V."/>
            <person name="Crous P."/>
            <person name="Smith M.E."/>
        </authorList>
    </citation>
    <scope>NUCLEOTIDE SEQUENCE</scope>
    <source>
        <strain evidence="1">NRRL 5244</strain>
    </source>
</reference>
<feature type="non-terminal residue" evidence="1">
    <location>
        <position position="614"/>
    </location>
</feature>
<comment type="caution">
    <text evidence="1">The sequence shown here is derived from an EMBL/GenBank/DDBJ whole genome shotgun (WGS) entry which is preliminary data.</text>
</comment>
<dbReference type="Proteomes" id="UP001150603">
    <property type="component" value="Unassembled WGS sequence"/>
</dbReference>
<sequence>MGHGPAMRQSLFPKKPSEMDMDQAAESQSGKRAQDDSTKEDQQGVSAAPAKSGFERGRSQPGGNPFVLRDKAVPKRGRRASCARGGRDHMSCATTATGAASLAASSIDALDLPSPSKYLRTSESRVMRDLLAQTQPYSASVTHGRSGLSADAGMMMARSFRAAFGPQGQLMYLQSGSSRAKGASTTLVIDNLARHVHAAPGGSLVLAQSAADSSNAALEVQRQMHLSMVRAQWEHSHISIPPSVTCPVVTFREGTTVSSVLSTLARINNGTSSDALPEEESRILELAAVLFDDLPPEDNQDELSREQLASVQAIRRRQGLTRWLMSAVHESVGQDLVQAGECPSRSAASAFALLSGNKIAAACLGAIAYRDYRLATLISQCGSGAVGGGGSDAQFQEFLRMQFNRLEEVGDRDAFPSSYRRVYELLSGNVEWEAAPANSSSSPGSYVSQGLDWKRVFGMTLWYAQTPADPISGAVRQYERMFMEGSLSSGVAVPSPVAPPLPSWLLHGDEHRALRASALYEFEQADTSLATRATALARNGVWDVAFQLLKLYSEPTMALDRALLSESFTAARGDSRLAAVLAWLLSAVGQCRGFDDAQMVAGGKIVSLAYDSML</sequence>